<gene>
    <name evidence="2" type="ORF">AAV99_00830</name>
</gene>
<accession>A0A0H0XXR8</accession>
<sequence>MLALAACGAEPSAQGPDTAQNAPGTQNIAALIAGADNLNTVEELVEDAGLAQTFDGMAAYTVFAPTDGALAALDESFSGAEARPALIAALRDHIVPGYLTSEDLVAAIEASGGPVEMQTMGAGALTFDMDGDTLTVTAADGSSSAAITTEMLGVNGVVLPVDAVLKDISPEG</sequence>
<dbReference type="InterPro" id="IPR036378">
    <property type="entry name" value="FAS1_dom_sf"/>
</dbReference>
<comment type="caution">
    <text evidence="2">The sequence shown here is derived from an EMBL/GenBank/DDBJ whole genome shotgun (WGS) entry which is preliminary data.</text>
</comment>
<dbReference type="STRING" id="874156.GCA_001021555_01118"/>
<evidence type="ECO:0000313" key="2">
    <source>
        <dbReference type="EMBL" id="KLI65100.1"/>
    </source>
</evidence>
<dbReference type="SMART" id="SM00554">
    <property type="entry name" value="FAS1"/>
    <property type="match status" value="1"/>
</dbReference>
<dbReference type="Proteomes" id="UP000053455">
    <property type="component" value="Unassembled WGS sequence"/>
</dbReference>
<dbReference type="PATRIC" id="fig|874156.12.peg.175"/>
<dbReference type="AlphaFoldDB" id="A0A0H0XXR8"/>
<proteinExistence type="predicted"/>
<evidence type="ECO:0000313" key="3">
    <source>
        <dbReference type="Proteomes" id="UP000053455"/>
    </source>
</evidence>
<dbReference type="InterPro" id="IPR000782">
    <property type="entry name" value="FAS1_domain"/>
</dbReference>
<organism evidence="2 3">
    <name type="scientific">Aurantiacibacter marinus</name>
    <dbReference type="NCBI Taxonomy" id="874156"/>
    <lineage>
        <taxon>Bacteria</taxon>
        <taxon>Pseudomonadati</taxon>
        <taxon>Pseudomonadota</taxon>
        <taxon>Alphaproteobacteria</taxon>
        <taxon>Sphingomonadales</taxon>
        <taxon>Erythrobacteraceae</taxon>
        <taxon>Aurantiacibacter</taxon>
    </lineage>
</organism>
<dbReference type="Pfam" id="PF02469">
    <property type="entry name" value="Fasciclin"/>
    <property type="match status" value="1"/>
</dbReference>
<dbReference type="SUPFAM" id="SSF82153">
    <property type="entry name" value="FAS1 domain"/>
    <property type="match status" value="1"/>
</dbReference>
<evidence type="ECO:0000259" key="1">
    <source>
        <dbReference type="PROSITE" id="PS50213"/>
    </source>
</evidence>
<name>A0A0H0XXR8_9SPHN</name>
<feature type="domain" description="FAS1" evidence="1">
    <location>
        <begin position="25"/>
        <end position="165"/>
    </location>
</feature>
<protein>
    <recommendedName>
        <fullName evidence="1">FAS1 domain-containing protein</fullName>
    </recommendedName>
</protein>
<dbReference type="Gene3D" id="2.30.180.10">
    <property type="entry name" value="FAS1 domain"/>
    <property type="match status" value="1"/>
</dbReference>
<keyword evidence="3" id="KW-1185">Reference proteome</keyword>
<dbReference type="EMBL" id="LBHU01000001">
    <property type="protein sequence ID" value="KLI65100.1"/>
    <property type="molecule type" value="Genomic_DNA"/>
</dbReference>
<reference evidence="2 3" key="1">
    <citation type="submission" date="2015-04" db="EMBL/GenBank/DDBJ databases">
        <title>The draft genome sequence of Erythrobacter marinus HWDM-33.</title>
        <authorList>
            <person name="Zhuang L."/>
            <person name="Liu Y."/>
            <person name="Shao Z."/>
        </authorList>
    </citation>
    <scope>NUCLEOTIDE SEQUENCE [LARGE SCALE GENOMIC DNA]</scope>
    <source>
        <strain evidence="2 3">HWDM-33</strain>
    </source>
</reference>
<dbReference type="PROSITE" id="PS50213">
    <property type="entry name" value="FAS1"/>
    <property type="match status" value="1"/>
</dbReference>